<dbReference type="Proteomes" id="UP001618531">
    <property type="component" value="Unassembled WGS sequence"/>
</dbReference>
<dbReference type="InterPro" id="IPR014755">
    <property type="entry name" value="Cu-Rt/internalin_Ig-like"/>
</dbReference>
<evidence type="ECO:0000313" key="4">
    <source>
        <dbReference type="Proteomes" id="UP001618531"/>
    </source>
</evidence>
<feature type="domain" description="SLH" evidence="2">
    <location>
        <begin position="103"/>
        <end position="168"/>
    </location>
</feature>
<accession>A0ABW8HYP7</accession>
<gene>
    <name evidence="3" type="ORF">ACINKY_21705</name>
</gene>
<evidence type="ECO:0000313" key="3">
    <source>
        <dbReference type="EMBL" id="MFK0524820.1"/>
    </source>
</evidence>
<reference evidence="3 4" key="1">
    <citation type="submission" date="2024-11" db="EMBL/GenBank/DDBJ databases">
        <title>Identification and Characterization of a Novel Fosfomycin Bacillithiol Transferase FosB8 in Paenibacillus illinoisensis.</title>
        <authorList>
            <person name="Lu W."/>
        </authorList>
    </citation>
    <scope>NUCLEOTIDE SEQUENCE [LARGE SCALE GENOMIC DNA]</scope>
    <source>
        <strain evidence="3 4">WP77</strain>
    </source>
</reference>
<dbReference type="Pfam" id="PF00395">
    <property type="entry name" value="SLH"/>
    <property type="match status" value="1"/>
</dbReference>
<sequence length="1192" mass="126433">MRNTSETIKENYNVMNTQGGEKKVMKKILSVALSTAMAFSMFASVAFGDTAVSPQQQFDALKAKGIFNGYPDGTAGLDKDMTRAEFAKVITKLLGLKEITGVYSYTDKNYNAKNWAAPYIEAVTAAGIMEGKNVEKKIFDFNGKVTVSEMATILTRALDLEIPAETNNNAAAWAKGYVQAAINAGLIDANANFGANASRELLVGAAYAIDQAQSLKVTKYEVSEAGKVVTFTISDGETVKVTLDKALEANKETEVKFTYKDKQFTEKVTYVVEAATKVQSASSVNLKEVDVAFDGKVDKATATDKNNYSIDSNSKGIKSITLLEDGKTARLLLNESSKFTQGTTYKVVVKNVKSSTGTVLPQGEVSFTSADNVLPTVTEVKALGTKVIKVTFSEPVVAPSSSNFQLDDKAFVGSVTPGANQREVILRDYTGTISEGAHKLTTSMIEDFAGLKSLAATTDFTVAADTEGPKVTEISATLEKVTVTFDEEIDPASVTNDSFYWKNGDSKKTGTVTQIASNVYEVVFNSDNRLPGYESTLFVEVKDYSGNANAVKEHKINATVDLVRPQVVETTFGDRGNTTLTVRFDKAVNAADKKYFTVKKGNDVIPVSGVSQADASGKVFYVTFYNPLATGTYNLKVADVQDTTALKNTLVEYNGTFVANDTANPSVTSTDYNQANRKLTLNFGREMDLATVQVKGNYYIKFQKTGGSANFISIPNEVTVNPVNGGKSVVLTFPENIDGTPVTFGPNGSVQEVTVTGLRSKTGQVVSLNNTTLTDATANQVQWTGTAQKDARTFELTFNKVIATANVGDFQINGVYPSSVSIDDNVVTLKTSSDQNSGAAVTVFANNSIETYSNTKLNLPSNTTVNVSNAVAPRVDEVSTRTTVGGKQQFTITFLNNVASATGTAGDVTADLVVRDLTQNNTPALQAGTDYKVIAINGKDVTVQLQNANYDSKPLSVKVENAKYLVAQNSTVKAVDSSVFTVAAPSAGSVEDVKVEGSVFTPAQAAGTAVTQTENGIELTAKNDGTNPASVVWTEDTNIAPGTVEATATTIKTNGVTAQEIKAAINGQTALPYTAEVDAAAYTAPTVTAPDTSVTVGTLNFTGGNPAVPGSLEFTLNKTASYPTGFSAANYKVTIGTKTYDATLTTAGTPAVTKLVVNTGTDVKADLSNKNVTFDVLEGGSVKTVRHSVPNL</sequence>
<dbReference type="PROSITE" id="PS51272">
    <property type="entry name" value="SLH"/>
    <property type="match status" value="2"/>
</dbReference>
<name>A0ABW8HYP7_9BACL</name>
<evidence type="ECO:0000256" key="1">
    <source>
        <dbReference type="ARBA" id="ARBA00022729"/>
    </source>
</evidence>
<dbReference type="InterPro" id="IPR001119">
    <property type="entry name" value="SLH_dom"/>
</dbReference>
<dbReference type="EMBL" id="JBIYSL010000005">
    <property type="protein sequence ID" value="MFK0524820.1"/>
    <property type="molecule type" value="Genomic_DNA"/>
</dbReference>
<keyword evidence="1" id="KW-0732">Signal</keyword>
<dbReference type="RefSeq" id="WP_402877476.1">
    <property type="nucleotide sequence ID" value="NZ_JBIYSL010000005.1"/>
</dbReference>
<keyword evidence="4" id="KW-1185">Reference proteome</keyword>
<feature type="domain" description="SLH" evidence="2">
    <location>
        <begin position="38"/>
        <end position="101"/>
    </location>
</feature>
<evidence type="ECO:0000259" key="2">
    <source>
        <dbReference type="PROSITE" id="PS51272"/>
    </source>
</evidence>
<protein>
    <submittedName>
        <fullName evidence="3">S-layer homology domain-containing protein</fullName>
    </submittedName>
</protein>
<proteinExistence type="predicted"/>
<organism evidence="3 4">
    <name type="scientific">Paenibacillus illinoisensis</name>
    <dbReference type="NCBI Taxonomy" id="59845"/>
    <lineage>
        <taxon>Bacteria</taxon>
        <taxon>Bacillati</taxon>
        <taxon>Bacillota</taxon>
        <taxon>Bacilli</taxon>
        <taxon>Bacillales</taxon>
        <taxon>Paenibacillaceae</taxon>
        <taxon>Paenibacillus</taxon>
    </lineage>
</organism>
<comment type="caution">
    <text evidence="3">The sequence shown here is derived from an EMBL/GenBank/DDBJ whole genome shotgun (WGS) entry which is preliminary data.</text>
</comment>
<dbReference type="Gene3D" id="2.60.40.1220">
    <property type="match status" value="4"/>
</dbReference>